<protein>
    <submittedName>
        <fullName evidence="3">Uncharacterized protein</fullName>
    </submittedName>
</protein>
<organism evidence="2 3">
    <name type="scientific">Romanomermis culicivorax</name>
    <name type="common">Nematode worm</name>
    <dbReference type="NCBI Taxonomy" id="13658"/>
    <lineage>
        <taxon>Eukaryota</taxon>
        <taxon>Metazoa</taxon>
        <taxon>Ecdysozoa</taxon>
        <taxon>Nematoda</taxon>
        <taxon>Enoplea</taxon>
        <taxon>Dorylaimia</taxon>
        <taxon>Mermithida</taxon>
        <taxon>Mermithoidea</taxon>
        <taxon>Mermithidae</taxon>
        <taxon>Romanomermis</taxon>
    </lineage>
</organism>
<accession>A0A915K589</accession>
<sequence>MTNRAYALLSSFLSFYFPLAIIICMYFAIWRKTQGRSQKFFPNRSLFENHSRVIAVDRNTYWSEYQTFITNQCNISSNFSKGAFIDGKNTDKTSSIWIASRYVDCPVTSTMSLPRSS</sequence>
<dbReference type="Proteomes" id="UP000887565">
    <property type="component" value="Unplaced"/>
</dbReference>
<evidence type="ECO:0000256" key="1">
    <source>
        <dbReference type="SAM" id="Phobius"/>
    </source>
</evidence>
<dbReference type="AlphaFoldDB" id="A0A915K589"/>
<keyword evidence="2" id="KW-1185">Reference proteome</keyword>
<evidence type="ECO:0000313" key="2">
    <source>
        <dbReference type="Proteomes" id="UP000887565"/>
    </source>
</evidence>
<name>A0A915K589_ROMCU</name>
<keyword evidence="1" id="KW-1133">Transmembrane helix</keyword>
<dbReference type="WBParaSite" id="nRc.2.0.1.t33498-RA">
    <property type="protein sequence ID" value="nRc.2.0.1.t33498-RA"/>
    <property type="gene ID" value="nRc.2.0.1.g33498"/>
</dbReference>
<proteinExistence type="predicted"/>
<dbReference type="Gene3D" id="1.20.1070.10">
    <property type="entry name" value="Rhodopsin 7-helix transmembrane proteins"/>
    <property type="match status" value="1"/>
</dbReference>
<evidence type="ECO:0000313" key="3">
    <source>
        <dbReference type="WBParaSite" id="nRc.2.0.1.t33498-RA"/>
    </source>
</evidence>
<feature type="transmembrane region" description="Helical" evidence="1">
    <location>
        <begin position="6"/>
        <end position="29"/>
    </location>
</feature>
<keyword evidence="1" id="KW-0472">Membrane</keyword>
<reference evidence="3" key="1">
    <citation type="submission" date="2022-11" db="UniProtKB">
        <authorList>
            <consortium name="WormBaseParasite"/>
        </authorList>
    </citation>
    <scope>IDENTIFICATION</scope>
</reference>
<keyword evidence="1" id="KW-0812">Transmembrane</keyword>